<keyword evidence="4" id="KW-1185">Reference proteome</keyword>
<dbReference type="EMBL" id="BAAAUV010000015">
    <property type="protein sequence ID" value="GAA3225392.1"/>
    <property type="molecule type" value="Genomic_DNA"/>
</dbReference>
<name>A0ABP6QL40_9ACTN</name>
<reference evidence="4" key="1">
    <citation type="journal article" date="2019" name="Int. J. Syst. Evol. Microbiol.">
        <title>The Global Catalogue of Microorganisms (GCM) 10K type strain sequencing project: providing services to taxonomists for standard genome sequencing and annotation.</title>
        <authorList>
            <consortium name="The Broad Institute Genomics Platform"/>
            <consortium name="The Broad Institute Genome Sequencing Center for Infectious Disease"/>
            <person name="Wu L."/>
            <person name="Ma J."/>
        </authorList>
    </citation>
    <scope>NUCLEOTIDE SEQUENCE [LARGE SCALE GENOMIC DNA]</scope>
    <source>
        <strain evidence="4">JCM 9377</strain>
    </source>
</reference>
<evidence type="ECO:0000256" key="2">
    <source>
        <dbReference type="SAM" id="Phobius"/>
    </source>
</evidence>
<dbReference type="RefSeq" id="WP_344833322.1">
    <property type="nucleotide sequence ID" value="NZ_BAAAUV010000015.1"/>
</dbReference>
<protein>
    <submittedName>
        <fullName evidence="3">Uncharacterized protein</fullName>
    </submittedName>
</protein>
<evidence type="ECO:0000313" key="4">
    <source>
        <dbReference type="Proteomes" id="UP001501237"/>
    </source>
</evidence>
<sequence>MGKRSDRLPACTLYSTPLRPFGPRRITVRAAAVASAAVLVVAAAVAWPRDVPVPLAFPGRTPTAQATESGGQDRVPPLPARLGAPGPEASRTQDEAARDGRPAQGRPVQARPRPSAEKPVSHQVRPGKKPRKAEPRPVPAWVSRECSRRFPRDQVRREACRAVLEKALG</sequence>
<gene>
    <name evidence="3" type="ORF">GCM10010468_53010</name>
</gene>
<proteinExistence type="predicted"/>
<dbReference type="Proteomes" id="UP001501237">
    <property type="component" value="Unassembled WGS sequence"/>
</dbReference>
<accession>A0ABP6QL40</accession>
<feature type="region of interest" description="Disordered" evidence="1">
    <location>
        <begin position="58"/>
        <end position="140"/>
    </location>
</feature>
<evidence type="ECO:0000313" key="3">
    <source>
        <dbReference type="EMBL" id="GAA3225392.1"/>
    </source>
</evidence>
<keyword evidence="2" id="KW-0472">Membrane</keyword>
<evidence type="ECO:0000256" key="1">
    <source>
        <dbReference type="SAM" id="MobiDB-lite"/>
    </source>
</evidence>
<keyword evidence="2" id="KW-1133">Transmembrane helix</keyword>
<comment type="caution">
    <text evidence="3">The sequence shown here is derived from an EMBL/GenBank/DDBJ whole genome shotgun (WGS) entry which is preliminary data.</text>
</comment>
<keyword evidence="2" id="KW-0812">Transmembrane</keyword>
<organism evidence="3 4">
    <name type="scientific">Actinocorallia longicatena</name>
    <dbReference type="NCBI Taxonomy" id="111803"/>
    <lineage>
        <taxon>Bacteria</taxon>
        <taxon>Bacillati</taxon>
        <taxon>Actinomycetota</taxon>
        <taxon>Actinomycetes</taxon>
        <taxon>Streptosporangiales</taxon>
        <taxon>Thermomonosporaceae</taxon>
        <taxon>Actinocorallia</taxon>
    </lineage>
</organism>
<feature type="compositionally biased region" description="Basic and acidic residues" evidence="1">
    <location>
        <begin position="91"/>
        <end position="101"/>
    </location>
</feature>
<feature type="transmembrane region" description="Helical" evidence="2">
    <location>
        <begin position="26"/>
        <end position="47"/>
    </location>
</feature>